<sequence length="158" mass="17373">MHERLPPEDVLMDLITVTDLSRDLIGDSLHGLKRPRDDRELTEEEPSPKRDRLGEELEEMVAAQHETRDSTPGNPAQEELDSLSSPSTTDGRVVSSAGAGVGAVGGRRVLPMRHARRQSSQGSTVRNHEPPAGPSSSLNSPNSDTRLRLRSRQDTRPR</sequence>
<dbReference type="AlphaFoldDB" id="A0AAE0M4L2"/>
<comment type="caution">
    <text evidence="2">The sequence shown here is derived from an EMBL/GenBank/DDBJ whole genome shotgun (WGS) entry which is preliminary data.</text>
</comment>
<keyword evidence="3" id="KW-1185">Reference proteome</keyword>
<feature type="compositionally biased region" description="Basic and acidic residues" evidence="1">
    <location>
        <begin position="46"/>
        <end position="55"/>
    </location>
</feature>
<dbReference type="Proteomes" id="UP001283341">
    <property type="component" value="Unassembled WGS sequence"/>
</dbReference>
<organism evidence="2 3">
    <name type="scientific">Apodospora peruviana</name>
    <dbReference type="NCBI Taxonomy" id="516989"/>
    <lineage>
        <taxon>Eukaryota</taxon>
        <taxon>Fungi</taxon>
        <taxon>Dikarya</taxon>
        <taxon>Ascomycota</taxon>
        <taxon>Pezizomycotina</taxon>
        <taxon>Sordariomycetes</taxon>
        <taxon>Sordariomycetidae</taxon>
        <taxon>Sordariales</taxon>
        <taxon>Lasiosphaeriaceae</taxon>
        <taxon>Apodospora</taxon>
    </lineage>
</organism>
<proteinExistence type="predicted"/>
<reference evidence="2" key="1">
    <citation type="journal article" date="2023" name="Mol. Phylogenet. Evol.">
        <title>Genome-scale phylogeny and comparative genomics of the fungal order Sordariales.</title>
        <authorList>
            <person name="Hensen N."/>
            <person name="Bonometti L."/>
            <person name="Westerberg I."/>
            <person name="Brannstrom I.O."/>
            <person name="Guillou S."/>
            <person name="Cros-Aarteil S."/>
            <person name="Calhoun S."/>
            <person name="Haridas S."/>
            <person name="Kuo A."/>
            <person name="Mondo S."/>
            <person name="Pangilinan J."/>
            <person name="Riley R."/>
            <person name="LaButti K."/>
            <person name="Andreopoulos B."/>
            <person name="Lipzen A."/>
            <person name="Chen C."/>
            <person name="Yan M."/>
            <person name="Daum C."/>
            <person name="Ng V."/>
            <person name="Clum A."/>
            <person name="Steindorff A."/>
            <person name="Ohm R.A."/>
            <person name="Martin F."/>
            <person name="Silar P."/>
            <person name="Natvig D.O."/>
            <person name="Lalanne C."/>
            <person name="Gautier V."/>
            <person name="Ament-Velasquez S.L."/>
            <person name="Kruys A."/>
            <person name="Hutchinson M.I."/>
            <person name="Powell A.J."/>
            <person name="Barry K."/>
            <person name="Miller A.N."/>
            <person name="Grigoriev I.V."/>
            <person name="Debuchy R."/>
            <person name="Gladieux P."/>
            <person name="Hiltunen Thoren M."/>
            <person name="Johannesson H."/>
        </authorList>
    </citation>
    <scope>NUCLEOTIDE SEQUENCE</scope>
    <source>
        <strain evidence="2">CBS 118394</strain>
    </source>
</reference>
<evidence type="ECO:0000256" key="1">
    <source>
        <dbReference type="SAM" id="MobiDB-lite"/>
    </source>
</evidence>
<evidence type="ECO:0000313" key="2">
    <source>
        <dbReference type="EMBL" id="KAK3318528.1"/>
    </source>
</evidence>
<evidence type="ECO:0000313" key="3">
    <source>
        <dbReference type="Proteomes" id="UP001283341"/>
    </source>
</evidence>
<reference evidence="2" key="2">
    <citation type="submission" date="2023-06" db="EMBL/GenBank/DDBJ databases">
        <authorList>
            <consortium name="Lawrence Berkeley National Laboratory"/>
            <person name="Haridas S."/>
            <person name="Hensen N."/>
            <person name="Bonometti L."/>
            <person name="Westerberg I."/>
            <person name="Brannstrom I.O."/>
            <person name="Guillou S."/>
            <person name="Cros-Aarteil S."/>
            <person name="Calhoun S."/>
            <person name="Kuo A."/>
            <person name="Mondo S."/>
            <person name="Pangilinan J."/>
            <person name="Riley R."/>
            <person name="Labutti K."/>
            <person name="Andreopoulos B."/>
            <person name="Lipzen A."/>
            <person name="Chen C."/>
            <person name="Yanf M."/>
            <person name="Daum C."/>
            <person name="Ng V."/>
            <person name="Clum A."/>
            <person name="Steindorff A."/>
            <person name="Ohm R."/>
            <person name="Martin F."/>
            <person name="Silar P."/>
            <person name="Natvig D."/>
            <person name="Lalanne C."/>
            <person name="Gautier V."/>
            <person name="Ament-Velasquez S.L."/>
            <person name="Kruys A."/>
            <person name="Hutchinson M.I."/>
            <person name="Powell A.J."/>
            <person name="Barry K."/>
            <person name="Miller A.N."/>
            <person name="Grigoriev I.V."/>
            <person name="Debuchy R."/>
            <person name="Gladieux P."/>
            <person name="Thoren M.H."/>
            <person name="Johannesson H."/>
        </authorList>
    </citation>
    <scope>NUCLEOTIDE SEQUENCE</scope>
    <source>
        <strain evidence="2">CBS 118394</strain>
    </source>
</reference>
<feature type="compositionally biased region" description="Polar residues" evidence="1">
    <location>
        <begin position="134"/>
        <end position="144"/>
    </location>
</feature>
<name>A0AAE0M4L2_9PEZI</name>
<gene>
    <name evidence="2" type="ORF">B0H66DRAFT_241863</name>
</gene>
<accession>A0AAE0M4L2</accession>
<protein>
    <submittedName>
        <fullName evidence="2">Uncharacterized protein</fullName>
    </submittedName>
</protein>
<feature type="compositionally biased region" description="Basic and acidic residues" evidence="1">
    <location>
        <begin position="145"/>
        <end position="158"/>
    </location>
</feature>
<feature type="region of interest" description="Disordered" evidence="1">
    <location>
        <begin position="26"/>
        <end position="158"/>
    </location>
</feature>
<dbReference type="EMBL" id="JAUEDM010000004">
    <property type="protein sequence ID" value="KAK3318528.1"/>
    <property type="molecule type" value="Genomic_DNA"/>
</dbReference>